<proteinExistence type="inferred from homology"/>
<evidence type="ECO:0000256" key="9">
    <source>
        <dbReference type="ARBA" id="ARBA00023136"/>
    </source>
</evidence>
<dbReference type="Pfam" id="PF00067">
    <property type="entry name" value="p450"/>
    <property type="match status" value="1"/>
</dbReference>
<dbReference type="SUPFAM" id="SSF48264">
    <property type="entry name" value="Cytochrome P450"/>
    <property type="match status" value="1"/>
</dbReference>
<keyword evidence="12" id="KW-0732">Signal</keyword>
<protein>
    <recommendedName>
        <fullName evidence="14">Cytochrome P450</fullName>
    </recommendedName>
</protein>
<dbReference type="FunFam" id="1.10.630.10:FF:000011">
    <property type="entry name" value="Cytochrome P450 83B1"/>
    <property type="match status" value="1"/>
</dbReference>
<gene>
    <name evidence="13" type="ORF">SVIM_LOCUS456277</name>
</gene>
<evidence type="ECO:0000256" key="6">
    <source>
        <dbReference type="ARBA" id="ARBA00023002"/>
    </source>
</evidence>
<dbReference type="InterPro" id="IPR001128">
    <property type="entry name" value="Cyt_P450"/>
</dbReference>
<dbReference type="PANTHER" id="PTHR47943">
    <property type="entry name" value="CYTOCHROME P450 93A3-LIKE"/>
    <property type="match status" value="1"/>
</dbReference>
<feature type="signal peptide" evidence="12">
    <location>
        <begin position="1"/>
        <end position="19"/>
    </location>
</feature>
<keyword evidence="7 10" id="KW-0408">Iron</keyword>
<evidence type="ECO:0000256" key="8">
    <source>
        <dbReference type="ARBA" id="ARBA00023033"/>
    </source>
</evidence>
<evidence type="ECO:0000256" key="11">
    <source>
        <dbReference type="RuleBase" id="RU000461"/>
    </source>
</evidence>
<evidence type="ECO:0000313" key="13">
    <source>
        <dbReference type="EMBL" id="VFU61098.1"/>
    </source>
</evidence>
<dbReference type="PRINTS" id="PR00463">
    <property type="entry name" value="EP450I"/>
</dbReference>
<evidence type="ECO:0000256" key="7">
    <source>
        <dbReference type="ARBA" id="ARBA00023004"/>
    </source>
</evidence>
<evidence type="ECO:0000256" key="10">
    <source>
        <dbReference type="PIRSR" id="PIRSR602401-1"/>
    </source>
</evidence>
<evidence type="ECO:0000256" key="2">
    <source>
        <dbReference type="ARBA" id="ARBA00004370"/>
    </source>
</evidence>
<dbReference type="CDD" id="cd11072">
    <property type="entry name" value="CYP71-like"/>
    <property type="match status" value="1"/>
</dbReference>
<organism evidence="13">
    <name type="scientific">Salix viminalis</name>
    <name type="common">Common osier</name>
    <name type="synonym">Basket willow</name>
    <dbReference type="NCBI Taxonomy" id="40686"/>
    <lineage>
        <taxon>Eukaryota</taxon>
        <taxon>Viridiplantae</taxon>
        <taxon>Streptophyta</taxon>
        <taxon>Embryophyta</taxon>
        <taxon>Tracheophyta</taxon>
        <taxon>Spermatophyta</taxon>
        <taxon>Magnoliopsida</taxon>
        <taxon>eudicotyledons</taxon>
        <taxon>Gunneridae</taxon>
        <taxon>Pentapetalae</taxon>
        <taxon>rosids</taxon>
        <taxon>fabids</taxon>
        <taxon>Malpighiales</taxon>
        <taxon>Salicaceae</taxon>
        <taxon>Saliceae</taxon>
        <taxon>Salix</taxon>
    </lineage>
</organism>
<dbReference type="PANTHER" id="PTHR47943:SF9">
    <property type="entry name" value="CYTOCHROME P450"/>
    <property type="match status" value="1"/>
</dbReference>
<dbReference type="GO" id="GO:0016705">
    <property type="term" value="F:oxidoreductase activity, acting on paired donors, with incorporation or reduction of molecular oxygen"/>
    <property type="evidence" value="ECO:0007669"/>
    <property type="project" value="InterPro"/>
</dbReference>
<evidence type="ECO:0000256" key="5">
    <source>
        <dbReference type="ARBA" id="ARBA00022723"/>
    </source>
</evidence>
<dbReference type="GO" id="GO:0004497">
    <property type="term" value="F:monooxygenase activity"/>
    <property type="evidence" value="ECO:0007669"/>
    <property type="project" value="UniProtKB-KW"/>
</dbReference>
<evidence type="ECO:0000256" key="4">
    <source>
        <dbReference type="ARBA" id="ARBA00022617"/>
    </source>
</evidence>
<evidence type="ECO:0000256" key="3">
    <source>
        <dbReference type="ARBA" id="ARBA00010617"/>
    </source>
</evidence>
<keyword evidence="6 11" id="KW-0560">Oxidoreductase</keyword>
<dbReference type="Gene3D" id="1.10.630.10">
    <property type="entry name" value="Cytochrome P450"/>
    <property type="match status" value="1"/>
</dbReference>
<sequence length="501" mass="56824">MSPLLFLLAFLWPLIYILRATISRLTDDRKLPPGPPCLPIIGNLHLLGSLPHRALHQLAKKHGHIMSLRLGYVPTIVVSSPQAAELFLKTHDAVFASRPKSQASLYMTYGTKGIAFTEYGPYWRNVKRLCKSHVLNSSTIEYFEPFRREEVGLFVDSIKKAAAAHDVVDISKMAGNVIQSMACRMLFGENKDDEIDMKSLVKEALLLSGAFNIADYVPFFGAFDPQGLTKRMKAFSRSMDKVLEKIIDEHEQDVPRQNNQPNDFVDVLLSLLNDCNDSLDEKAFVIDRTNIKAVILDMIVASLDTSSTTVEWTLSELLRHPHIMKRVQKELDGVVGMHRMVDEKDLSSLTYLDMVIKESYRLHPIAPLLVPHESMEDITIDGYYIPKKSRVIINTWAIGRDPNAWSDNVELFLPERFKDANTDMQGHDFRLIPFGSGRRRCPGIQLGLIVVKLILAQLLHCFDLELPNGMLPSELDMREIFGLATQRVTPLIVVPTYRLRY</sequence>
<dbReference type="GO" id="GO:0005506">
    <property type="term" value="F:iron ion binding"/>
    <property type="evidence" value="ECO:0007669"/>
    <property type="project" value="InterPro"/>
</dbReference>
<feature type="binding site" description="axial binding residue" evidence="10">
    <location>
        <position position="441"/>
    </location>
    <ligand>
        <name>heme</name>
        <dbReference type="ChEBI" id="CHEBI:30413"/>
    </ligand>
    <ligandPart>
        <name>Fe</name>
        <dbReference type="ChEBI" id="CHEBI:18248"/>
    </ligandPart>
</feature>
<keyword evidence="4 10" id="KW-0349">Heme</keyword>
<keyword evidence="9" id="KW-0472">Membrane</keyword>
<dbReference type="PRINTS" id="PR00385">
    <property type="entry name" value="P450"/>
</dbReference>
<dbReference type="InterPro" id="IPR017972">
    <property type="entry name" value="Cyt_P450_CS"/>
</dbReference>
<dbReference type="AlphaFoldDB" id="A0A6N2N317"/>
<evidence type="ECO:0000256" key="1">
    <source>
        <dbReference type="ARBA" id="ARBA00001971"/>
    </source>
</evidence>
<keyword evidence="5 10" id="KW-0479">Metal-binding</keyword>
<reference evidence="13" key="1">
    <citation type="submission" date="2019-03" db="EMBL/GenBank/DDBJ databases">
        <authorList>
            <person name="Mank J."/>
            <person name="Almeida P."/>
        </authorList>
    </citation>
    <scope>NUCLEOTIDE SEQUENCE</scope>
    <source>
        <strain evidence="13">78183</strain>
    </source>
</reference>
<dbReference type="EMBL" id="CAADRP010002096">
    <property type="protein sequence ID" value="VFU61098.1"/>
    <property type="molecule type" value="Genomic_DNA"/>
</dbReference>
<evidence type="ECO:0008006" key="14">
    <source>
        <dbReference type="Google" id="ProtNLM"/>
    </source>
</evidence>
<evidence type="ECO:0000256" key="12">
    <source>
        <dbReference type="SAM" id="SignalP"/>
    </source>
</evidence>
<dbReference type="GO" id="GO:0020037">
    <property type="term" value="F:heme binding"/>
    <property type="evidence" value="ECO:0007669"/>
    <property type="project" value="InterPro"/>
</dbReference>
<keyword evidence="8 11" id="KW-0503">Monooxygenase</keyword>
<feature type="chain" id="PRO_5026750405" description="Cytochrome P450" evidence="12">
    <location>
        <begin position="20"/>
        <end position="501"/>
    </location>
</feature>
<dbReference type="InterPro" id="IPR002401">
    <property type="entry name" value="Cyt_P450_E_grp-I"/>
</dbReference>
<dbReference type="GO" id="GO:0016020">
    <property type="term" value="C:membrane"/>
    <property type="evidence" value="ECO:0007669"/>
    <property type="project" value="UniProtKB-SubCell"/>
</dbReference>
<comment type="cofactor">
    <cofactor evidence="1 10">
        <name>heme</name>
        <dbReference type="ChEBI" id="CHEBI:30413"/>
    </cofactor>
</comment>
<accession>A0A6N2N317</accession>
<comment type="similarity">
    <text evidence="3 11">Belongs to the cytochrome P450 family.</text>
</comment>
<comment type="subcellular location">
    <subcellularLocation>
        <location evidence="2">Membrane</location>
    </subcellularLocation>
</comment>
<dbReference type="InterPro" id="IPR036396">
    <property type="entry name" value="Cyt_P450_sf"/>
</dbReference>
<name>A0A6N2N317_SALVM</name>
<dbReference type="PROSITE" id="PS00086">
    <property type="entry name" value="CYTOCHROME_P450"/>
    <property type="match status" value="1"/>
</dbReference>